<dbReference type="Pfam" id="PF08486">
    <property type="entry name" value="SpoIID"/>
    <property type="match status" value="1"/>
</dbReference>
<organism evidence="2 3">
    <name type="scientific">Ruminiclostridium herbifermentans</name>
    <dbReference type="NCBI Taxonomy" id="2488810"/>
    <lineage>
        <taxon>Bacteria</taxon>
        <taxon>Bacillati</taxon>
        <taxon>Bacillota</taxon>
        <taxon>Clostridia</taxon>
        <taxon>Eubacteriales</taxon>
        <taxon>Oscillospiraceae</taxon>
        <taxon>Ruminiclostridium</taxon>
    </lineage>
</organism>
<proteinExistence type="predicted"/>
<protein>
    <recommendedName>
        <fullName evidence="1">Sporulation stage II protein D amidase enhancer LytB N-terminal domain-containing protein</fullName>
    </recommendedName>
</protein>
<dbReference type="EMBL" id="CP061336">
    <property type="protein sequence ID" value="QNU68087.1"/>
    <property type="molecule type" value="Genomic_DNA"/>
</dbReference>
<evidence type="ECO:0000313" key="2">
    <source>
        <dbReference type="EMBL" id="QNU68087.1"/>
    </source>
</evidence>
<sequence>MFAGETNLSFEISKSTEIIDTFKRQTQIEGAPGPALSFSESKKSGLTNDMVLKQIFNTAGPTPYVPTNIKVLRKATNTIETVPLETYISRVIPGEIGDKMGGKTVEQIKEIYRTQAIAARGYATYSTYFDRKHGSSYDVCDSTCCQVYNPNLTNSYATTATNDTAKKIPALVSGSPYNWNIKYVHAFFFNSCSGNTKSCKDVWGTDVSYLVSVSCPYDPTKYAIPATDGHGVGLCQDGTAGYVTNGYLYTDILPHYYTGASVVTGTYN</sequence>
<dbReference type="Proteomes" id="UP000306409">
    <property type="component" value="Chromosome"/>
</dbReference>
<gene>
    <name evidence="2" type="ORF">EHE19_006515</name>
</gene>
<name>A0A4U7JAR0_9FIRM</name>
<reference evidence="2 3" key="1">
    <citation type="submission" date="2020-09" db="EMBL/GenBank/DDBJ databases">
        <title>Characterization and genome sequencing of Ruminiclostridium sp. nov. MA18.</title>
        <authorList>
            <person name="Rettenmaier R."/>
            <person name="Kowollik M.-L."/>
            <person name="Liebl W."/>
            <person name="Zverlov V."/>
        </authorList>
    </citation>
    <scope>NUCLEOTIDE SEQUENCE [LARGE SCALE GENOMIC DNA]</scope>
    <source>
        <strain evidence="2 3">MA18</strain>
    </source>
</reference>
<dbReference type="KEGG" id="rher:EHE19_006515"/>
<evidence type="ECO:0000313" key="3">
    <source>
        <dbReference type="Proteomes" id="UP000306409"/>
    </source>
</evidence>
<keyword evidence="3" id="KW-1185">Reference proteome</keyword>
<evidence type="ECO:0000259" key="1">
    <source>
        <dbReference type="Pfam" id="PF08486"/>
    </source>
</evidence>
<accession>A0A4U7JAR0</accession>
<dbReference type="AlphaFoldDB" id="A0A4U7JAR0"/>
<feature type="domain" description="Sporulation stage II protein D amidase enhancer LytB N-terminal" evidence="1">
    <location>
        <begin position="74"/>
        <end position="167"/>
    </location>
</feature>
<dbReference type="InterPro" id="IPR013693">
    <property type="entry name" value="SpoIID/LytB_N"/>
</dbReference>